<evidence type="ECO:0000313" key="3">
    <source>
        <dbReference type="Proteomes" id="UP000008694"/>
    </source>
</evidence>
<dbReference type="AlphaFoldDB" id="D7LQQ6"/>
<dbReference type="Gramene" id="scaffold_500411.1">
    <property type="protein sequence ID" value="scaffold_500411.1"/>
    <property type="gene ID" value="scaffold_500411.1"/>
</dbReference>
<gene>
    <name evidence="2" type="ORF">ARALYDRAFT_904707</name>
</gene>
<feature type="compositionally biased region" description="Polar residues" evidence="1">
    <location>
        <begin position="9"/>
        <end position="21"/>
    </location>
</feature>
<dbReference type="Proteomes" id="UP000008694">
    <property type="component" value="Unassembled WGS sequence"/>
</dbReference>
<keyword evidence="3" id="KW-1185">Reference proteome</keyword>
<sequence>MASNRQRDTNPSAHSTEILTPSTKTIVQVQDDYDEFKKAEAIFIALNLSKHTRFY</sequence>
<name>D7LQQ6_ARALL</name>
<evidence type="ECO:0000313" key="2">
    <source>
        <dbReference type="EMBL" id="EFH53174.1"/>
    </source>
</evidence>
<evidence type="ECO:0000256" key="1">
    <source>
        <dbReference type="SAM" id="MobiDB-lite"/>
    </source>
</evidence>
<proteinExistence type="predicted"/>
<dbReference type="HOGENOM" id="CLU_206768_0_0_1"/>
<dbReference type="EMBL" id="GL348717">
    <property type="protein sequence ID" value="EFH53174.1"/>
    <property type="molecule type" value="Genomic_DNA"/>
</dbReference>
<feature type="region of interest" description="Disordered" evidence="1">
    <location>
        <begin position="1"/>
        <end position="21"/>
    </location>
</feature>
<organism evidence="3">
    <name type="scientific">Arabidopsis lyrata subsp. lyrata</name>
    <name type="common">Lyre-leaved rock-cress</name>
    <dbReference type="NCBI Taxonomy" id="81972"/>
    <lineage>
        <taxon>Eukaryota</taxon>
        <taxon>Viridiplantae</taxon>
        <taxon>Streptophyta</taxon>
        <taxon>Embryophyta</taxon>
        <taxon>Tracheophyta</taxon>
        <taxon>Spermatophyta</taxon>
        <taxon>Magnoliopsida</taxon>
        <taxon>eudicotyledons</taxon>
        <taxon>Gunneridae</taxon>
        <taxon>Pentapetalae</taxon>
        <taxon>rosids</taxon>
        <taxon>malvids</taxon>
        <taxon>Brassicales</taxon>
        <taxon>Brassicaceae</taxon>
        <taxon>Camelineae</taxon>
        <taxon>Arabidopsis</taxon>
    </lineage>
</organism>
<accession>D7LQQ6</accession>
<protein>
    <submittedName>
        <fullName evidence="2">Uncharacterized protein</fullName>
    </submittedName>
</protein>
<reference evidence="3" key="1">
    <citation type="journal article" date="2011" name="Nat. Genet.">
        <title>The Arabidopsis lyrata genome sequence and the basis of rapid genome size change.</title>
        <authorList>
            <person name="Hu T.T."/>
            <person name="Pattyn P."/>
            <person name="Bakker E.G."/>
            <person name="Cao J."/>
            <person name="Cheng J.-F."/>
            <person name="Clark R.M."/>
            <person name="Fahlgren N."/>
            <person name="Fawcett J.A."/>
            <person name="Grimwood J."/>
            <person name="Gundlach H."/>
            <person name="Haberer G."/>
            <person name="Hollister J.D."/>
            <person name="Ossowski S."/>
            <person name="Ottilar R.P."/>
            <person name="Salamov A.A."/>
            <person name="Schneeberger K."/>
            <person name="Spannagl M."/>
            <person name="Wang X."/>
            <person name="Yang L."/>
            <person name="Nasrallah M.E."/>
            <person name="Bergelson J."/>
            <person name="Carrington J.C."/>
            <person name="Gaut B.S."/>
            <person name="Schmutz J."/>
            <person name="Mayer K.F.X."/>
            <person name="Van de Peer Y."/>
            <person name="Grigoriev I.V."/>
            <person name="Nordborg M."/>
            <person name="Weigel D."/>
            <person name="Guo Y.-L."/>
        </authorList>
    </citation>
    <scope>NUCLEOTIDE SEQUENCE [LARGE SCALE GENOMIC DNA]</scope>
    <source>
        <strain evidence="3">cv. MN47</strain>
    </source>
</reference>